<organism evidence="1 2">
    <name type="scientific">Helicobacter canis</name>
    <dbReference type="NCBI Taxonomy" id="29419"/>
    <lineage>
        <taxon>Bacteria</taxon>
        <taxon>Pseudomonadati</taxon>
        <taxon>Campylobacterota</taxon>
        <taxon>Epsilonproteobacteria</taxon>
        <taxon>Campylobacterales</taxon>
        <taxon>Helicobacteraceae</taxon>
        <taxon>Helicobacter</taxon>
    </lineage>
</organism>
<evidence type="ECO:0000313" key="1">
    <source>
        <dbReference type="EMBL" id="KAA8710831.1"/>
    </source>
</evidence>
<dbReference type="Proteomes" id="UP000323707">
    <property type="component" value="Unassembled WGS sequence"/>
</dbReference>
<proteinExistence type="predicted"/>
<name>A0A5M9QRK9_9HELI</name>
<comment type="caution">
    <text evidence="1">The sequence shown here is derived from an EMBL/GenBank/DDBJ whole genome shotgun (WGS) entry which is preliminary data.</text>
</comment>
<dbReference type="AlphaFoldDB" id="A0A5M9QRK9"/>
<accession>A0A5M9QRK9</accession>
<reference evidence="1 2" key="1">
    <citation type="submission" date="2019-09" db="EMBL/GenBank/DDBJ databases">
        <title>Draft genome sequence of various Type strains from the CCUG.</title>
        <authorList>
            <person name="Pineiro-Iglesias B."/>
            <person name="Tunovic T."/>
            <person name="Unosson C."/>
            <person name="Inganas E."/>
            <person name="Ohlen M."/>
            <person name="Cardew S."/>
            <person name="Jensie-Markopoulos S."/>
            <person name="Salva-Serra F."/>
            <person name="Jaen-Luchoro D."/>
            <person name="Karlsson R."/>
            <person name="Svensson-Stadler L."/>
            <person name="Chun J."/>
            <person name="Moore E."/>
        </authorList>
    </citation>
    <scope>NUCLEOTIDE SEQUENCE [LARGE SCALE GENOMIC DNA]</scope>
    <source>
        <strain evidence="1 2">CCUG 32756T</strain>
    </source>
</reference>
<dbReference type="EMBL" id="VXKE01000006">
    <property type="protein sequence ID" value="KAA8710831.1"/>
    <property type="molecule type" value="Genomic_DNA"/>
</dbReference>
<protein>
    <submittedName>
        <fullName evidence="1">Uncharacterized protein</fullName>
    </submittedName>
</protein>
<sequence>MSVIYNRATSQGGKSL</sequence>
<evidence type="ECO:0000313" key="2">
    <source>
        <dbReference type="Proteomes" id="UP000323707"/>
    </source>
</evidence>
<gene>
    <name evidence="1" type="ORF">F4V45_02180</name>
</gene>